<keyword evidence="1" id="KW-0732">Signal</keyword>
<dbReference type="Proteomes" id="UP001528850">
    <property type="component" value="Unassembled WGS sequence"/>
</dbReference>
<accession>A0ABT6B7V0</accession>
<dbReference type="EMBL" id="JARJJS010000001">
    <property type="protein sequence ID" value="MDF4024044.1"/>
    <property type="molecule type" value="Genomic_DNA"/>
</dbReference>
<dbReference type="RefSeq" id="WP_320550540.1">
    <property type="nucleotide sequence ID" value="NZ_JAQLOK010000002.1"/>
</dbReference>
<gene>
    <name evidence="2" type="ORF">P3W24_03520</name>
</gene>
<name>A0ABT6B7V0_9GAMM</name>
<feature type="signal peptide" evidence="1">
    <location>
        <begin position="1"/>
        <end position="20"/>
    </location>
</feature>
<evidence type="ECO:0000313" key="3">
    <source>
        <dbReference type="Proteomes" id="UP001528850"/>
    </source>
</evidence>
<proteinExistence type="predicted"/>
<evidence type="ECO:0008006" key="4">
    <source>
        <dbReference type="Google" id="ProtNLM"/>
    </source>
</evidence>
<feature type="chain" id="PRO_5045879845" description="Chitin-binding type-2 domain-containing protein" evidence="1">
    <location>
        <begin position="21"/>
        <end position="102"/>
    </location>
</feature>
<organism evidence="2 3">
    <name type="scientific">Luteibacter sahnii</name>
    <dbReference type="NCBI Taxonomy" id="3021977"/>
    <lineage>
        <taxon>Bacteria</taxon>
        <taxon>Pseudomonadati</taxon>
        <taxon>Pseudomonadota</taxon>
        <taxon>Gammaproteobacteria</taxon>
        <taxon>Lysobacterales</taxon>
        <taxon>Rhodanobacteraceae</taxon>
        <taxon>Luteibacter</taxon>
    </lineage>
</organism>
<reference evidence="2 3" key="1">
    <citation type="journal article" date="2024" name="Curr. Microbiol.">
        <title>Luteibacter sahnii sp. nov., A Novel Yellow-Colored Xanthomonadin Pigment Producing Probiotic Bacterium from Healthy Rice Seed Microbiome.</title>
        <authorList>
            <person name="Jaiswal G."/>
            <person name="Rana R."/>
            <person name="Nayak P.K."/>
            <person name="Chouhan R."/>
            <person name="Gandhi S.G."/>
            <person name="Patel H.K."/>
            <person name="Patil P.B."/>
        </authorList>
    </citation>
    <scope>NUCLEOTIDE SEQUENCE [LARGE SCALE GENOMIC DNA]</scope>
    <source>
        <strain evidence="2 3">PPL201</strain>
    </source>
</reference>
<evidence type="ECO:0000313" key="2">
    <source>
        <dbReference type="EMBL" id="MDF4024044.1"/>
    </source>
</evidence>
<comment type="caution">
    <text evidence="2">The sequence shown here is derived from an EMBL/GenBank/DDBJ whole genome shotgun (WGS) entry which is preliminary data.</text>
</comment>
<sequence>MKRSSLFFFLCMMFSAGANAGKGYYQYIPYYNNDPFTFCTYGVPEDCWVPLDKTRGLYTVVNWYCFKPFSATLFSQVCPHAFEYMYRPTTTSMTQDPANADS</sequence>
<protein>
    <recommendedName>
        <fullName evidence="4">Chitin-binding type-2 domain-containing protein</fullName>
    </recommendedName>
</protein>
<keyword evidence="3" id="KW-1185">Reference proteome</keyword>
<evidence type="ECO:0000256" key="1">
    <source>
        <dbReference type="SAM" id="SignalP"/>
    </source>
</evidence>